<comment type="caution">
    <text evidence="2">The sequence shown here is derived from an EMBL/GenBank/DDBJ whole genome shotgun (WGS) entry which is preliminary data.</text>
</comment>
<dbReference type="EMBL" id="NBSK02000009">
    <property type="protein sequence ID" value="KAJ0184447.1"/>
    <property type="molecule type" value="Genomic_DNA"/>
</dbReference>
<gene>
    <name evidence="2" type="ORF">LSAT_V11C900494330</name>
</gene>
<name>A0A9R1UC69_LACSA</name>
<reference evidence="2 3" key="1">
    <citation type="journal article" date="2017" name="Nat. Commun.">
        <title>Genome assembly with in vitro proximity ligation data and whole-genome triplication in lettuce.</title>
        <authorList>
            <person name="Reyes-Chin-Wo S."/>
            <person name="Wang Z."/>
            <person name="Yang X."/>
            <person name="Kozik A."/>
            <person name="Arikit S."/>
            <person name="Song C."/>
            <person name="Xia L."/>
            <person name="Froenicke L."/>
            <person name="Lavelle D.O."/>
            <person name="Truco M.J."/>
            <person name="Xia R."/>
            <person name="Zhu S."/>
            <person name="Xu C."/>
            <person name="Xu H."/>
            <person name="Xu X."/>
            <person name="Cox K."/>
            <person name="Korf I."/>
            <person name="Meyers B.C."/>
            <person name="Michelmore R.W."/>
        </authorList>
    </citation>
    <scope>NUCLEOTIDE SEQUENCE [LARGE SCALE GENOMIC DNA]</scope>
    <source>
        <strain evidence="3">cv. Salinas</strain>
        <tissue evidence="2">Seedlings</tissue>
    </source>
</reference>
<organism evidence="2 3">
    <name type="scientific">Lactuca sativa</name>
    <name type="common">Garden lettuce</name>
    <dbReference type="NCBI Taxonomy" id="4236"/>
    <lineage>
        <taxon>Eukaryota</taxon>
        <taxon>Viridiplantae</taxon>
        <taxon>Streptophyta</taxon>
        <taxon>Embryophyta</taxon>
        <taxon>Tracheophyta</taxon>
        <taxon>Spermatophyta</taxon>
        <taxon>Magnoliopsida</taxon>
        <taxon>eudicotyledons</taxon>
        <taxon>Gunneridae</taxon>
        <taxon>Pentapetalae</taxon>
        <taxon>asterids</taxon>
        <taxon>campanulids</taxon>
        <taxon>Asterales</taxon>
        <taxon>Asteraceae</taxon>
        <taxon>Cichorioideae</taxon>
        <taxon>Cichorieae</taxon>
        <taxon>Lactucinae</taxon>
        <taxon>Lactuca</taxon>
    </lineage>
</organism>
<feature type="region of interest" description="Disordered" evidence="1">
    <location>
        <begin position="58"/>
        <end position="82"/>
    </location>
</feature>
<evidence type="ECO:0000256" key="1">
    <source>
        <dbReference type="SAM" id="MobiDB-lite"/>
    </source>
</evidence>
<feature type="compositionally biased region" description="Basic residues" evidence="1">
    <location>
        <begin position="58"/>
        <end position="67"/>
    </location>
</feature>
<sequence>MTDSLIAATLTLQTTTFVMSDPRNFAFVGSIPEVMLEKVPVNNDIIRAYRKLPSSGVRSKKFKKPVPKPRSPSLVVQDDSEERIETKVQRDNVLRNDEEDTTYTSEPPTLKMFVKVSSPPSSSIPESDIFDTIMKEPFLSLTTPPPPSPFNPPILSMTTSPLTTSLPISSIPPLPKMSSAETSQPQISIPFSTPIFTDSNIPSTSTVTTKPEVLIIKSILEVIRTSGIPSNTSNVGLNFNNGVSSEQSFSSVPPMNEDIDILFRDNQEPIAKFFFQPFTVNIDSDDDDAQSLKVNTSS</sequence>
<evidence type="ECO:0000313" key="3">
    <source>
        <dbReference type="Proteomes" id="UP000235145"/>
    </source>
</evidence>
<dbReference type="AlphaFoldDB" id="A0A9R1UC69"/>
<proteinExistence type="predicted"/>
<keyword evidence="3" id="KW-1185">Reference proteome</keyword>
<dbReference type="Proteomes" id="UP000235145">
    <property type="component" value="Unassembled WGS sequence"/>
</dbReference>
<accession>A0A9R1UC69</accession>
<protein>
    <submittedName>
        <fullName evidence="2">Uncharacterized protein</fullName>
    </submittedName>
</protein>
<evidence type="ECO:0000313" key="2">
    <source>
        <dbReference type="EMBL" id="KAJ0184447.1"/>
    </source>
</evidence>